<keyword evidence="3" id="KW-1185">Reference proteome</keyword>
<protein>
    <submittedName>
        <fullName evidence="2">Uncharacterized protein</fullName>
    </submittedName>
</protein>
<evidence type="ECO:0000313" key="3">
    <source>
        <dbReference type="Proteomes" id="UP000198790"/>
    </source>
</evidence>
<evidence type="ECO:0000256" key="1">
    <source>
        <dbReference type="SAM" id="Phobius"/>
    </source>
</evidence>
<accession>A0A1I0ZYI2</accession>
<evidence type="ECO:0000313" key="2">
    <source>
        <dbReference type="EMBL" id="SFB30136.1"/>
    </source>
</evidence>
<keyword evidence="1" id="KW-0812">Transmembrane</keyword>
<organism evidence="2 3">
    <name type="scientific">Algoriphagus aquimarinus</name>
    <dbReference type="NCBI Taxonomy" id="237018"/>
    <lineage>
        <taxon>Bacteria</taxon>
        <taxon>Pseudomonadati</taxon>
        <taxon>Bacteroidota</taxon>
        <taxon>Cytophagia</taxon>
        <taxon>Cytophagales</taxon>
        <taxon>Cyclobacteriaceae</taxon>
        <taxon>Algoriphagus</taxon>
    </lineage>
</organism>
<dbReference type="EMBL" id="FOKK01000007">
    <property type="protein sequence ID" value="SFB30136.1"/>
    <property type="molecule type" value="Genomic_DNA"/>
</dbReference>
<keyword evidence="1" id="KW-0472">Membrane</keyword>
<dbReference type="STRING" id="237018.SAMN04489723_10710"/>
<proteinExistence type="predicted"/>
<keyword evidence="1" id="KW-1133">Transmembrane helix</keyword>
<dbReference type="RefSeq" id="WP_092897125.1">
    <property type="nucleotide sequence ID" value="NZ_CAXBKE010000016.1"/>
</dbReference>
<dbReference type="AlphaFoldDB" id="A0A1I0ZYI2"/>
<gene>
    <name evidence="2" type="ORF">SAMN04489723_10710</name>
</gene>
<feature type="transmembrane region" description="Helical" evidence="1">
    <location>
        <begin position="65"/>
        <end position="90"/>
    </location>
</feature>
<feature type="transmembrane region" description="Helical" evidence="1">
    <location>
        <begin position="12"/>
        <end position="45"/>
    </location>
</feature>
<dbReference type="Proteomes" id="UP000198790">
    <property type="component" value="Unassembled WGS sequence"/>
</dbReference>
<reference evidence="2 3" key="1">
    <citation type="submission" date="2016-10" db="EMBL/GenBank/DDBJ databases">
        <authorList>
            <person name="de Groot N.N."/>
        </authorList>
    </citation>
    <scope>NUCLEOTIDE SEQUENCE [LARGE SCALE GENOMIC DNA]</scope>
    <source>
        <strain evidence="2 3">DSM 23399</strain>
    </source>
</reference>
<dbReference type="OrthoDB" id="677995at2"/>
<name>A0A1I0ZYI2_9BACT</name>
<sequence length="122" mass="14012">MKALKSDPSKTVLVICTGLILVYFIFSLKWILFVAFGIGILSILSEWISKKIEWVWFQLTKLLSMIVPNILLGAIFYLFLTPIAFLANIFTKSDPLLIKRPVSTAYKEVNKQFKAEDLKNPW</sequence>